<feature type="domain" description="Tyr recombinase" evidence="5">
    <location>
        <begin position="222"/>
        <end position="418"/>
    </location>
</feature>
<dbReference type="InterPro" id="IPR011010">
    <property type="entry name" value="DNA_brk_join_enz"/>
</dbReference>
<dbReference type="AlphaFoldDB" id="A0A318ITC1"/>
<keyword evidence="4" id="KW-0233">DNA recombination</keyword>
<dbReference type="CDD" id="cd00801">
    <property type="entry name" value="INT_P4_C"/>
    <property type="match status" value="1"/>
</dbReference>
<dbReference type="InterPro" id="IPR050808">
    <property type="entry name" value="Phage_Integrase"/>
</dbReference>
<dbReference type="EMBL" id="QJJY01000004">
    <property type="protein sequence ID" value="PXX37641.1"/>
    <property type="molecule type" value="Genomic_DNA"/>
</dbReference>
<comment type="similarity">
    <text evidence="1">Belongs to the 'phage' integrase family.</text>
</comment>
<protein>
    <submittedName>
        <fullName evidence="6">Integrase</fullName>
    </submittedName>
</protein>
<dbReference type="Pfam" id="PF13356">
    <property type="entry name" value="Arm-DNA-bind_3"/>
    <property type="match status" value="1"/>
</dbReference>
<dbReference type="InterPro" id="IPR025166">
    <property type="entry name" value="Integrase_DNA_bind_dom"/>
</dbReference>
<dbReference type="GO" id="GO:0015074">
    <property type="term" value="P:DNA integration"/>
    <property type="evidence" value="ECO:0007669"/>
    <property type="project" value="UniProtKB-KW"/>
</dbReference>
<dbReference type="GO" id="GO:0006310">
    <property type="term" value="P:DNA recombination"/>
    <property type="evidence" value="ECO:0007669"/>
    <property type="project" value="UniProtKB-KW"/>
</dbReference>
<evidence type="ECO:0000313" key="7">
    <source>
        <dbReference type="Proteomes" id="UP000247755"/>
    </source>
</evidence>
<dbReference type="Pfam" id="PF00589">
    <property type="entry name" value="Phage_integrase"/>
    <property type="match status" value="1"/>
</dbReference>
<dbReference type="PROSITE" id="PS51898">
    <property type="entry name" value="TYR_RECOMBINASE"/>
    <property type="match status" value="1"/>
</dbReference>
<accession>A0A318ITC1</accession>
<dbReference type="InterPro" id="IPR013762">
    <property type="entry name" value="Integrase-like_cat_sf"/>
</dbReference>
<evidence type="ECO:0000313" key="6">
    <source>
        <dbReference type="EMBL" id="PXX37641.1"/>
    </source>
</evidence>
<dbReference type="InterPro" id="IPR002104">
    <property type="entry name" value="Integrase_catalytic"/>
</dbReference>
<organism evidence="6 7">
    <name type="scientific">Burkholderia pyrrocinia</name>
    <name type="common">Pseudomonas pyrrocinia</name>
    <dbReference type="NCBI Taxonomy" id="60550"/>
    <lineage>
        <taxon>Bacteria</taxon>
        <taxon>Pseudomonadati</taxon>
        <taxon>Pseudomonadota</taxon>
        <taxon>Betaproteobacteria</taxon>
        <taxon>Burkholderiales</taxon>
        <taxon>Burkholderiaceae</taxon>
        <taxon>Burkholderia</taxon>
        <taxon>Burkholderia cepacia complex</taxon>
    </lineage>
</organism>
<evidence type="ECO:0000259" key="5">
    <source>
        <dbReference type="PROSITE" id="PS51898"/>
    </source>
</evidence>
<evidence type="ECO:0000256" key="4">
    <source>
        <dbReference type="ARBA" id="ARBA00023172"/>
    </source>
</evidence>
<comment type="caution">
    <text evidence="6">The sequence shown here is derived from an EMBL/GenBank/DDBJ whole genome shotgun (WGS) entry which is preliminary data.</text>
</comment>
<dbReference type="InterPro" id="IPR038488">
    <property type="entry name" value="Integrase_DNA-bd_sf"/>
</dbReference>
<evidence type="ECO:0000256" key="1">
    <source>
        <dbReference type="ARBA" id="ARBA00008857"/>
    </source>
</evidence>
<dbReference type="Pfam" id="PF22022">
    <property type="entry name" value="Phage_int_M"/>
    <property type="match status" value="1"/>
</dbReference>
<evidence type="ECO:0000256" key="2">
    <source>
        <dbReference type="ARBA" id="ARBA00022908"/>
    </source>
</evidence>
<dbReference type="SUPFAM" id="SSF56349">
    <property type="entry name" value="DNA breaking-rejoining enzymes"/>
    <property type="match status" value="1"/>
</dbReference>
<dbReference type="GO" id="GO:0003677">
    <property type="term" value="F:DNA binding"/>
    <property type="evidence" value="ECO:0007669"/>
    <property type="project" value="UniProtKB-KW"/>
</dbReference>
<gene>
    <name evidence="6" type="ORF">NA66_1004289</name>
</gene>
<dbReference type="Gene3D" id="1.10.443.10">
    <property type="entry name" value="Intergrase catalytic core"/>
    <property type="match status" value="1"/>
</dbReference>
<dbReference type="InterPro" id="IPR010998">
    <property type="entry name" value="Integrase_recombinase_N"/>
</dbReference>
<dbReference type="InterPro" id="IPR053876">
    <property type="entry name" value="Phage_int_M"/>
</dbReference>
<dbReference type="Proteomes" id="UP000247755">
    <property type="component" value="Unassembled WGS sequence"/>
</dbReference>
<dbReference type="Gene3D" id="1.10.150.130">
    <property type="match status" value="1"/>
</dbReference>
<keyword evidence="2" id="KW-0229">DNA integration</keyword>
<proteinExistence type="inferred from homology"/>
<dbReference type="PANTHER" id="PTHR30629:SF2">
    <property type="entry name" value="PROPHAGE INTEGRASE INTS-RELATED"/>
    <property type="match status" value="1"/>
</dbReference>
<name>A0A318ITC1_BURPY</name>
<keyword evidence="3" id="KW-0238">DNA-binding</keyword>
<dbReference type="Gene3D" id="3.30.160.390">
    <property type="entry name" value="Integrase, DNA-binding domain"/>
    <property type="match status" value="1"/>
</dbReference>
<reference evidence="6 7" key="1">
    <citation type="submission" date="2018-05" db="EMBL/GenBank/DDBJ databases">
        <title>Comparative genomics of bacterial root endophytes of switchgrass collected from native prairies over two seasons.</title>
        <authorList>
            <person name="Tang Y."/>
        </authorList>
    </citation>
    <scope>NUCLEOTIDE SEQUENCE [LARGE SCALE GENOMIC DNA]</scope>
    <source>
        <strain evidence="6 7">NFIX32</strain>
    </source>
</reference>
<dbReference type="PANTHER" id="PTHR30629">
    <property type="entry name" value="PROPHAGE INTEGRASE"/>
    <property type="match status" value="1"/>
</dbReference>
<sequence>MFTGRQMNLTVGQISKIPTKPGLLGDGGGLYLQLREQADGNWSKAWVFRYRDRVVMGKDGKGKLRTVGLGPLSKVPLKAARDKAHEFRKLLDQGVDPLRARDAAKRQTELAAAADRTFDQCAAEFLADNPKNGTAWQNTLATHVSPVIGQLPVASIDTPHVLKVLKPIWWELNETASRVRSRVEAILGYATVHGYRKGDNPARWRNHLALVLPAPADVQQEKPQPALPYPRINEFVVALRQRPGLAARALELLILTAVRSGSLRAATWDEFDLERAVWTIPTDHMKGKKSKRTEFKVPLPERAVEIVRDLARHKAGPYVFPGTEPDEEMSDATLLAVIKRMNGEKLKDPPPPVWADPKQDNRPIVVHGFRSTFSDWAAEMTAWPRDLREMALAHTIDNKVEAAYRRGDLFEKRRRLMDEWAAYCEVKAPASTDNVHAIRAVG</sequence>
<evidence type="ECO:0000256" key="3">
    <source>
        <dbReference type="ARBA" id="ARBA00023125"/>
    </source>
</evidence>